<evidence type="ECO:0000313" key="4">
    <source>
        <dbReference type="EMBL" id="KAL1518191.1"/>
    </source>
</evidence>
<keyword evidence="5" id="KW-1185">Reference proteome</keyword>
<dbReference type="CDD" id="cd22979">
    <property type="entry name" value="DD_AK8"/>
    <property type="match status" value="1"/>
</dbReference>
<keyword evidence="1" id="KW-0808">Transferase</keyword>
<dbReference type="PANTHER" id="PTHR23359">
    <property type="entry name" value="NUCLEOTIDE KINASE"/>
    <property type="match status" value="1"/>
</dbReference>
<dbReference type="SUPFAM" id="SSF52540">
    <property type="entry name" value="P-loop containing nucleoside triphosphate hydrolases"/>
    <property type="match status" value="1"/>
</dbReference>
<dbReference type="Gene3D" id="3.40.50.300">
    <property type="entry name" value="P-loop containing nucleotide triphosphate hydrolases"/>
    <property type="match status" value="1"/>
</dbReference>
<reference evidence="4 5" key="1">
    <citation type="submission" date="2024-05" db="EMBL/GenBank/DDBJ databases">
        <title>Genetic variation in Jamaican populations of the coffee berry borer (Hypothenemus hampei).</title>
        <authorList>
            <person name="Errbii M."/>
            <person name="Myrie A."/>
        </authorList>
    </citation>
    <scope>NUCLEOTIDE SEQUENCE [LARGE SCALE GENOMIC DNA]</scope>
    <source>
        <strain evidence="4">JA-Hopewell-2020-01-JO</strain>
        <tissue evidence="4">Whole body</tissue>
    </source>
</reference>
<evidence type="ECO:0000256" key="1">
    <source>
        <dbReference type="ARBA" id="ARBA00022679"/>
    </source>
</evidence>
<evidence type="ECO:0000256" key="3">
    <source>
        <dbReference type="ARBA" id="ARBA00022777"/>
    </source>
</evidence>
<dbReference type="GO" id="GO:0000166">
    <property type="term" value="F:nucleotide binding"/>
    <property type="evidence" value="ECO:0007669"/>
    <property type="project" value="UniProtKB-KW"/>
</dbReference>
<dbReference type="Proteomes" id="UP001566132">
    <property type="component" value="Unassembled WGS sequence"/>
</dbReference>
<evidence type="ECO:0000256" key="2">
    <source>
        <dbReference type="ARBA" id="ARBA00022741"/>
    </source>
</evidence>
<dbReference type="AlphaFoldDB" id="A0ABD1FG04"/>
<dbReference type="GO" id="GO:0016301">
    <property type="term" value="F:kinase activity"/>
    <property type="evidence" value="ECO:0007669"/>
    <property type="project" value="UniProtKB-KW"/>
</dbReference>
<evidence type="ECO:0000313" key="5">
    <source>
        <dbReference type="Proteomes" id="UP001566132"/>
    </source>
</evidence>
<dbReference type="EMBL" id="JBDJPC010000001">
    <property type="protein sequence ID" value="KAL1518191.1"/>
    <property type="molecule type" value="Genomic_DNA"/>
</dbReference>
<comment type="caution">
    <text evidence="4">The sequence shown here is derived from an EMBL/GenBank/DDBJ whole genome shotgun (WGS) entry which is preliminary data.</text>
</comment>
<organism evidence="4 5">
    <name type="scientific">Hypothenemus hampei</name>
    <name type="common">Coffee berry borer</name>
    <dbReference type="NCBI Taxonomy" id="57062"/>
    <lineage>
        <taxon>Eukaryota</taxon>
        <taxon>Metazoa</taxon>
        <taxon>Ecdysozoa</taxon>
        <taxon>Arthropoda</taxon>
        <taxon>Hexapoda</taxon>
        <taxon>Insecta</taxon>
        <taxon>Pterygota</taxon>
        <taxon>Neoptera</taxon>
        <taxon>Endopterygota</taxon>
        <taxon>Coleoptera</taxon>
        <taxon>Polyphaga</taxon>
        <taxon>Cucujiformia</taxon>
        <taxon>Curculionidae</taxon>
        <taxon>Scolytinae</taxon>
        <taxon>Hypothenemus</taxon>
    </lineage>
</organism>
<accession>A0ABD1FG04</accession>
<keyword evidence="2" id="KW-0547">Nucleotide-binding</keyword>
<gene>
    <name evidence="4" type="ORF">ABEB36_001852</name>
</gene>
<dbReference type="Pfam" id="PF00406">
    <property type="entry name" value="ADK"/>
    <property type="match status" value="1"/>
</dbReference>
<keyword evidence="3" id="KW-0418">Kinase</keyword>
<evidence type="ECO:0008006" key="6">
    <source>
        <dbReference type="Google" id="ProtNLM"/>
    </source>
</evidence>
<dbReference type="SUPFAM" id="SSF47391">
    <property type="entry name" value="Dimerization-anchoring domain of cAMP-dependent PK regulatory subunit"/>
    <property type="match status" value="1"/>
</dbReference>
<dbReference type="InterPro" id="IPR027417">
    <property type="entry name" value="P-loop_NTPase"/>
</dbReference>
<proteinExistence type="predicted"/>
<protein>
    <recommendedName>
        <fullName evidence="6">Adenylate kinase 8</fullName>
    </recommendedName>
</protein>
<name>A0ABD1FG04_HYPHA</name>
<sequence>MTDPSKRPLAFPKWYIPYLEKHRITELLNELARELVIQRPEDHILFMKQLLQQAAASRNVARVILIGSMKINRIAIAQNIAKATQQFVITSKDIYNFLSLDWRSVQDSETVVKALAYFLRSPHISRSGWVIADCINTVQEAKALLKLGVLPTHVLYLVTPFQPKLNELLYCDVPENWPQLRSNLFGLNEIFAKKIQEISLDNKNIAEVAENCIELIQKGCAVKTVKPRIVLLGPRGSGRKTQAKLLSNIIGIIHIDFEYILCQAWTSENDLGQKLRQCHNQVCFHSELLCQIVNKRILEKDCLEMGWILTGYPYTVTDFQFLDSLQTPPNRVIALDCDLNVAKARISRNLENSQSEQSELLKPHPKDVPELIQAEQEYFCKNYGNIKTYCGDTLVIVNGNQPERWVHECILGYVVGGNPRGLPRKGFGTDIPEVCSCECIRIPPRVAKTYTMTVSNLI</sequence>
<dbReference type="InterPro" id="IPR000850">
    <property type="entry name" value="Adenylat/UMP-CMP_kin"/>
</dbReference>